<organism evidence="3">
    <name type="scientific">Arion vulgaris</name>
    <dbReference type="NCBI Taxonomy" id="1028688"/>
    <lineage>
        <taxon>Eukaryota</taxon>
        <taxon>Metazoa</taxon>
        <taxon>Spiralia</taxon>
        <taxon>Lophotrochozoa</taxon>
        <taxon>Mollusca</taxon>
        <taxon>Gastropoda</taxon>
        <taxon>Heterobranchia</taxon>
        <taxon>Euthyneura</taxon>
        <taxon>Panpulmonata</taxon>
        <taxon>Eupulmonata</taxon>
        <taxon>Stylommatophora</taxon>
        <taxon>Helicina</taxon>
        <taxon>Arionoidea</taxon>
        <taxon>Arionidae</taxon>
        <taxon>Arion</taxon>
    </lineage>
</organism>
<dbReference type="PANTHER" id="PTHR19303">
    <property type="entry name" value="TRANSPOSON"/>
    <property type="match status" value="1"/>
</dbReference>
<dbReference type="SMART" id="SM00674">
    <property type="entry name" value="CENPB"/>
    <property type="match status" value="1"/>
</dbReference>
<sequence length="143" mass="16500">PAVAYNLYQWYMERKAEGVHVTGPKLKEKARKFAAQFGREFNASSGWLGRWRHRYNIINSSQNPDKILRDPARKRKTRKNCDNKLNNPELLQVIPSELHQESLGSAGSIIVDTLDPGGQSIHQTAPVFIHQRFHNPWELTQQQ</sequence>
<feature type="non-terminal residue" evidence="3">
    <location>
        <position position="1"/>
    </location>
</feature>
<feature type="non-terminal residue" evidence="3">
    <location>
        <position position="143"/>
    </location>
</feature>
<dbReference type="GO" id="GO:0003677">
    <property type="term" value="F:DNA binding"/>
    <property type="evidence" value="ECO:0007669"/>
    <property type="project" value="UniProtKB-KW"/>
</dbReference>
<evidence type="ECO:0000313" key="3">
    <source>
        <dbReference type="EMBL" id="CEK98646.1"/>
    </source>
</evidence>
<accession>A0A0B7C1Y0</accession>
<dbReference type="EMBL" id="HACG01051775">
    <property type="protein sequence ID" value="CEK98646.1"/>
    <property type="molecule type" value="Transcribed_RNA"/>
</dbReference>
<dbReference type="Pfam" id="PF03221">
    <property type="entry name" value="HTH_Tnp_Tc5"/>
    <property type="match status" value="1"/>
</dbReference>
<dbReference type="PANTHER" id="PTHR19303:SF73">
    <property type="entry name" value="PROTEIN PDC2"/>
    <property type="match status" value="1"/>
</dbReference>
<dbReference type="InterPro" id="IPR006600">
    <property type="entry name" value="HTH_CenpB_DNA-bd_dom"/>
</dbReference>
<feature type="domain" description="HTH CENPB-type" evidence="2">
    <location>
        <begin position="1"/>
        <end position="61"/>
    </location>
</feature>
<keyword evidence="1" id="KW-0238">DNA-binding</keyword>
<dbReference type="GO" id="GO:0005634">
    <property type="term" value="C:nucleus"/>
    <property type="evidence" value="ECO:0007669"/>
    <property type="project" value="TreeGrafter"/>
</dbReference>
<dbReference type="Gene3D" id="1.10.10.60">
    <property type="entry name" value="Homeodomain-like"/>
    <property type="match status" value="1"/>
</dbReference>
<dbReference type="SUPFAM" id="SSF46689">
    <property type="entry name" value="Homeodomain-like"/>
    <property type="match status" value="1"/>
</dbReference>
<dbReference type="InterPro" id="IPR009057">
    <property type="entry name" value="Homeodomain-like_sf"/>
</dbReference>
<protein>
    <recommendedName>
        <fullName evidence="2">HTH CENPB-type domain-containing protein</fullName>
    </recommendedName>
</protein>
<proteinExistence type="predicted"/>
<evidence type="ECO:0000259" key="2">
    <source>
        <dbReference type="PROSITE" id="PS51253"/>
    </source>
</evidence>
<dbReference type="PROSITE" id="PS51253">
    <property type="entry name" value="HTH_CENPB"/>
    <property type="match status" value="1"/>
</dbReference>
<evidence type="ECO:0000256" key="1">
    <source>
        <dbReference type="ARBA" id="ARBA00023125"/>
    </source>
</evidence>
<reference evidence="3" key="1">
    <citation type="submission" date="2014-12" db="EMBL/GenBank/DDBJ databases">
        <title>Insight into the proteome of Arion vulgaris.</title>
        <authorList>
            <person name="Aradska J."/>
            <person name="Bulat T."/>
            <person name="Smidak R."/>
            <person name="Sarate P."/>
            <person name="Gangsoo J."/>
            <person name="Sialana F."/>
            <person name="Bilban M."/>
            <person name="Lubec G."/>
        </authorList>
    </citation>
    <scope>NUCLEOTIDE SEQUENCE</scope>
    <source>
        <tissue evidence="3">Skin</tissue>
    </source>
</reference>
<name>A0A0B7C1Y0_9EUPU</name>
<dbReference type="AlphaFoldDB" id="A0A0B7C1Y0"/>
<dbReference type="InterPro" id="IPR050863">
    <property type="entry name" value="CenT-Element_Derived"/>
</dbReference>
<gene>
    <name evidence="3" type="primary">ORF219235</name>
</gene>